<evidence type="ECO:0000259" key="2">
    <source>
        <dbReference type="Pfam" id="PF23069"/>
    </source>
</evidence>
<proteinExistence type="predicted"/>
<feature type="domain" description="DUF7043" evidence="3">
    <location>
        <begin position="315"/>
        <end position="438"/>
    </location>
</feature>
<sequence length="605" mass="67947">MEAQKTLRRTTTRKLMGGLIPAKAIQVQMPLLLQFLLLTFLTGCAASPASWSERHGQFRRRNRGTAGDSNAPCRLPTAWDGQWFQSGIPGVISINETSMTSKGDCLQHKAEKYSDKYLFLDRKENCYTCVAASLPHPNVLQYKESLCMPMDEVPAEGLSIDGLCNDIRGDAPLYSMFRLNTSPETCPFRGRFSFTYALGPQGYRTCQYPRSEAQSCVKESEIMLHYKSCPDLTEERKVKLECYGTWRSGENRYLLGRITHHMASSNEETFRCFIYKQTKNGVQISQSADATCNAIETATEGPLTLTMVQEPDPVPQCNFPTWLTQAKEWHDMTSSTQFVFSSPEARALRQYSFNGTSAVRELTLNTTCLRQDNSTEGPADSFFRAVTFVVRGCGSGFTCLNWRRRSDQVVQLQQGRFSPYADQACSDGNFSNATEWITLVAHASREVPCPFPGHYLIPTAQPSRYASRCGEMTKVTIGCNRNTVVQFQTHSDTTDCPAAEPGEIIESTSMEFTCHGHWMDKKVGYFVASERRNLTKHCFIYQEDNGVLRLTSIPNRCPVSLNSGEQFNVTQFSECSRHHSAAPPRTALTWLTVLTALLALFVMSR</sequence>
<feature type="domain" description="DUF7042" evidence="2">
    <location>
        <begin position="183"/>
        <end position="307"/>
    </location>
</feature>
<reference evidence="5 6" key="1">
    <citation type="journal article" date="2016" name="Nat. Commun.">
        <title>Extremotolerant tardigrade genome and improved radiotolerance of human cultured cells by tardigrade-unique protein.</title>
        <authorList>
            <person name="Hashimoto T."/>
            <person name="Horikawa D.D."/>
            <person name="Saito Y."/>
            <person name="Kuwahara H."/>
            <person name="Kozuka-Hata H."/>
            <person name="Shin-I T."/>
            <person name="Minakuchi Y."/>
            <person name="Ohishi K."/>
            <person name="Motoyama A."/>
            <person name="Aizu T."/>
            <person name="Enomoto A."/>
            <person name="Kondo K."/>
            <person name="Tanaka S."/>
            <person name="Hara Y."/>
            <person name="Koshikawa S."/>
            <person name="Sagara H."/>
            <person name="Miura T."/>
            <person name="Yokobori S."/>
            <person name="Miyagawa K."/>
            <person name="Suzuki Y."/>
            <person name="Kubo T."/>
            <person name="Oyama M."/>
            <person name="Kohara Y."/>
            <person name="Fujiyama A."/>
            <person name="Arakawa K."/>
            <person name="Katayama T."/>
            <person name="Toyoda A."/>
            <person name="Kunieda T."/>
        </authorList>
    </citation>
    <scope>NUCLEOTIDE SEQUENCE [LARGE SCALE GENOMIC DNA]</scope>
    <source>
        <strain evidence="5 6">YOKOZUNA-1</strain>
    </source>
</reference>
<dbReference type="Pfam" id="PF23069">
    <property type="entry name" value="DUF7042"/>
    <property type="match status" value="2"/>
</dbReference>
<gene>
    <name evidence="5" type="primary">RvY_05822-1</name>
    <name evidence="5" type="synonym">RvY_05822.1</name>
    <name evidence="5" type="ORF">RvY_05822</name>
</gene>
<dbReference type="Proteomes" id="UP000186922">
    <property type="component" value="Unassembled WGS sequence"/>
</dbReference>
<evidence type="ECO:0000259" key="4">
    <source>
        <dbReference type="Pfam" id="PF23071"/>
    </source>
</evidence>
<name>A0A1D1V1Z4_RAMVA</name>
<dbReference type="STRING" id="947166.A0A1D1V1Z4"/>
<protein>
    <submittedName>
        <fullName evidence="5">Uncharacterized protein</fullName>
    </submittedName>
</protein>
<evidence type="ECO:0000313" key="5">
    <source>
        <dbReference type="EMBL" id="GAU93972.1"/>
    </source>
</evidence>
<dbReference type="OrthoDB" id="9979716at2759"/>
<dbReference type="PANTHER" id="PTHR22255">
    <property type="entry name" value="LP06548P"/>
    <property type="match status" value="1"/>
</dbReference>
<dbReference type="Pfam" id="PF23071">
    <property type="entry name" value="DUF7044"/>
    <property type="match status" value="1"/>
</dbReference>
<keyword evidence="6" id="KW-1185">Reference proteome</keyword>
<feature type="domain" description="DUF7042" evidence="2">
    <location>
        <begin position="446"/>
        <end position="565"/>
    </location>
</feature>
<dbReference type="AlphaFoldDB" id="A0A1D1V1Z4"/>
<dbReference type="EMBL" id="BDGG01000002">
    <property type="protein sequence ID" value="GAU93972.1"/>
    <property type="molecule type" value="Genomic_DNA"/>
</dbReference>
<keyword evidence="1" id="KW-0472">Membrane</keyword>
<comment type="caution">
    <text evidence="5">The sequence shown here is derived from an EMBL/GenBank/DDBJ whole genome shotgun (WGS) entry which is preliminary data.</text>
</comment>
<feature type="domain" description="DUF7044" evidence="4">
    <location>
        <begin position="72"/>
        <end position="152"/>
    </location>
</feature>
<keyword evidence="1" id="KW-1133">Transmembrane helix</keyword>
<dbReference type="InterPro" id="IPR055470">
    <property type="entry name" value="DUF7042"/>
</dbReference>
<dbReference type="Pfam" id="PF23070">
    <property type="entry name" value="DUF7043"/>
    <property type="match status" value="1"/>
</dbReference>
<evidence type="ECO:0000313" key="6">
    <source>
        <dbReference type="Proteomes" id="UP000186922"/>
    </source>
</evidence>
<organism evidence="5 6">
    <name type="scientific">Ramazzottius varieornatus</name>
    <name type="common">Water bear</name>
    <name type="synonym">Tardigrade</name>
    <dbReference type="NCBI Taxonomy" id="947166"/>
    <lineage>
        <taxon>Eukaryota</taxon>
        <taxon>Metazoa</taxon>
        <taxon>Ecdysozoa</taxon>
        <taxon>Tardigrada</taxon>
        <taxon>Eutardigrada</taxon>
        <taxon>Parachela</taxon>
        <taxon>Hypsibioidea</taxon>
        <taxon>Ramazzottiidae</taxon>
        <taxon>Ramazzottius</taxon>
    </lineage>
</organism>
<keyword evidence="1" id="KW-0812">Transmembrane</keyword>
<accession>A0A1D1V1Z4</accession>
<evidence type="ECO:0000256" key="1">
    <source>
        <dbReference type="SAM" id="Phobius"/>
    </source>
</evidence>
<dbReference type="InterPro" id="IPR055472">
    <property type="entry name" value="DUF7044"/>
</dbReference>
<dbReference type="InterPro" id="IPR055471">
    <property type="entry name" value="DUF7043"/>
</dbReference>
<dbReference type="PANTHER" id="PTHR22255:SF9">
    <property type="entry name" value="LP06548P"/>
    <property type="match status" value="1"/>
</dbReference>
<evidence type="ECO:0000259" key="3">
    <source>
        <dbReference type="Pfam" id="PF23070"/>
    </source>
</evidence>
<feature type="transmembrane region" description="Helical" evidence="1">
    <location>
        <begin position="587"/>
        <end position="604"/>
    </location>
</feature>